<protein>
    <submittedName>
        <fullName evidence="1">Uncharacterized protein</fullName>
    </submittedName>
</protein>
<dbReference type="AlphaFoldDB" id="A0AAV5CEK1"/>
<proteinExistence type="predicted"/>
<comment type="caution">
    <text evidence="1">The sequence shown here is derived from an EMBL/GenBank/DDBJ whole genome shotgun (WGS) entry which is preliminary data.</text>
</comment>
<keyword evidence="2" id="KW-1185">Reference proteome</keyword>
<evidence type="ECO:0000313" key="1">
    <source>
        <dbReference type="EMBL" id="GJM96776.1"/>
    </source>
</evidence>
<dbReference type="Proteomes" id="UP001054889">
    <property type="component" value="Unassembled WGS sequence"/>
</dbReference>
<accession>A0AAV5CEK1</accession>
<reference evidence="1" key="2">
    <citation type="submission" date="2021-12" db="EMBL/GenBank/DDBJ databases">
        <title>Resequencing data analysis of finger millet.</title>
        <authorList>
            <person name="Hatakeyama M."/>
            <person name="Aluri S."/>
            <person name="Balachadran M.T."/>
            <person name="Sivarajan S.R."/>
            <person name="Poveda L."/>
            <person name="Shimizu-Inatsugi R."/>
            <person name="Schlapbach R."/>
            <person name="Sreeman S.M."/>
            <person name="Shimizu K.K."/>
        </authorList>
    </citation>
    <scope>NUCLEOTIDE SEQUENCE</scope>
</reference>
<reference evidence="1" key="1">
    <citation type="journal article" date="2018" name="DNA Res.">
        <title>Multiple hybrid de novo genome assembly of finger millet, an orphan allotetraploid crop.</title>
        <authorList>
            <person name="Hatakeyama M."/>
            <person name="Aluri S."/>
            <person name="Balachadran M.T."/>
            <person name="Sivarajan S.R."/>
            <person name="Patrignani A."/>
            <person name="Gruter S."/>
            <person name="Poveda L."/>
            <person name="Shimizu-Inatsugi R."/>
            <person name="Baeten J."/>
            <person name="Francoijs K.J."/>
            <person name="Nataraja K.N."/>
            <person name="Reddy Y.A.N."/>
            <person name="Phadnis S."/>
            <person name="Ravikumar R.L."/>
            <person name="Schlapbach R."/>
            <person name="Sreeman S.M."/>
            <person name="Shimizu K.K."/>
        </authorList>
    </citation>
    <scope>NUCLEOTIDE SEQUENCE</scope>
</reference>
<evidence type="ECO:0000313" key="2">
    <source>
        <dbReference type="Proteomes" id="UP001054889"/>
    </source>
</evidence>
<sequence>MPRKPCPWQQRRGGGARKVLDYLGGLLGALPISAVRFRSSPEEASELTTGNAGARGRCRCVEPSLTCPPPRAVGPAVQWRRERVGWWNLTGHSSAVAAVPSASSSSH</sequence>
<organism evidence="1 2">
    <name type="scientific">Eleusine coracana subsp. coracana</name>
    <dbReference type="NCBI Taxonomy" id="191504"/>
    <lineage>
        <taxon>Eukaryota</taxon>
        <taxon>Viridiplantae</taxon>
        <taxon>Streptophyta</taxon>
        <taxon>Embryophyta</taxon>
        <taxon>Tracheophyta</taxon>
        <taxon>Spermatophyta</taxon>
        <taxon>Magnoliopsida</taxon>
        <taxon>Liliopsida</taxon>
        <taxon>Poales</taxon>
        <taxon>Poaceae</taxon>
        <taxon>PACMAD clade</taxon>
        <taxon>Chloridoideae</taxon>
        <taxon>Cynodonteae</taxon>
        <taxon>Eleusininae</taxon>
        <taxon>Eleusine</taxon>
    </lineage>
</organism>
<name>A0AAV5CEK1_ELECO</name>
<dbReference type="EMBL" id="BQKI01000006">
    <property type="protein sequence ID" value="GJM96776.1"/>
    <property type="molecule type" value="Genomic_DNA"/>
</dbReference>
<gene>
    <name evidence="1" type="primary">ga13641</name>
    <name evidence="1" type="ORF">PR202_ga13641</name>
</gene>